<comment type="cofactor">
    <cofactor evidence="4">
        <name>Mg(2+)</name>
        <dbReference type="ChEBI" id="CHEBI:18420"/>
    </cofactor>
</comment>
<dbReference type="InterPro" id="IPR020550">
    <property type="entry name" value="Inositol_monophosphatase_CS"/>
</dbReference>
<feature type="binding site" evidence="4">
    <location>
        <position position="223"/>
    </location>
    <ligand>
        <name>Mg(2+)</name>
        <dbReference type="ChEBI" id="CHEBI:18420"/>
        <label>1</label>
        <note>catalytic</note>
    </ligand>
</feature>
<dbReference type="PANTHER" id="PTHR20854">
    <property type="entry name" value="INOSITOL MONOPHOSPHATASE"/>
    <property type="match status" value="1"/>
</dbReference>
<evidence type="ECO:0000313" key="5">
    <source>
        <dbReference type="EMBL" id="SEK64641.1"/>
    </source>
</evidence>
<dbReference type="OrthoDB" id="9785695at2"/>
<dbReference type="GO" id="GO:0046854">
    <property type="term" value="P:phosphatidylinositol phosphate biosynthetic process"/>
    <property type="evidence" value="ECO:0007669"/>
    <property type="project" value="InterPro"/>
</dbReference>
<feature type="binding site" evidence="4">
    <location>
        <position position="97"/>
    </location>
    <ligand>
        <name>Mg(2+)</name>
        <dbReference type="ChEBI" id="CHEBI:18420"/>
        <label>1</label>
        <note>catalytic</note>
    </ligand>
</feature>
<dbReference type="PANTHER" id="PTHR20854:SF4">
    <property type="entry name" value="INOSITOL-1-MONOPHOSPHATASE-RELATED"/>
    <property type="match status" value="1"/>
</dbReference>
<keyword evidence="2 4" id="KW-0479">Metal-binding</keyword>
<feature type="binding site" evidence="4">
    <location>
        <position position="94"/>
    </location>
    <ligand>
        <name>Mg(2+)</name>
        <dbReference type="ChEBI" id="CHEBI:18420"/>
        <label>1</label>
        <note>catalytic</note>
    </ligand>
</feature>
<dbReference type="Gene3D" id="3.30.540.10">
    <property type="entry name" value="Fructose-1,6-Bisphosphatase, subunit A, domain 1"/>
    <property type="match status" value="1"/>
</dbReference>
<evidence type="ECO:0000256" key="4">
    <source>
        <dbReference type="PIRSR" id="PIRSR600760-2"/>
    </source>
</evidence>
<dbReference type="STRING" id="188906.SAMN04488526_1138"/>
<feature type="binding site" evidence="4">
    <location>
        <position position="96"/>
    </location>
    <ligand>
        <name>Mg(2+)</name>
        <dbReference type="ChEBI" id="CHEBI:18420"/>
        <label>1</label>
        <note>catalytic</note>
    </ligand>
</feature>
<dbReference type="EMBL" id="FNZQ01000001">
    <property type="protein sequence ID" value="SEK64641.1"/>
    <property type="molecule type" value="Genomic_DNA"/>
</dbReference>
<reference evidence="5 6" key="1">
    <citation type="submission" date="2016-10" db="EMBL/GenBank/DDBJ databases">
        <authorList>
            <person name="de Groot N.N."/>
        </authorList>
    </citation>
    <scope>NUCLEOTIDE SEQUENCE [LARGE SCALE GENOMIC DNA]</scope>
    <source>
        <strain evidence="5 6">DSM 14858</strain>
    </source>
</reference>
<evidence type="ECO:0000256" key="1">
    <source>
        <dbReference type="ARBA" id="ARBA00009759"/>
    </source>
</evidence>
<dbReference type="GO" id="GO:0006020">
    <property type="term" value="P:inositol metabolic process"/>
    <property type="evidence" value="ECO:0007669"/>
    <property type="project" value="TreeGrafter"/>
</dbReference>
<organism evidence="5 6">
    <name type="scientific">Jannaschia helgolandensis</name>
    <dbReference type="NCBI Taxonomy" id="188906"/>
    <lineage>
        <taxon>Bacteria</taxon>
        <taxon>Pseudomonadati</taxon>
        <taxon>Pseudomonadota</taxon>
        <taxon>Alphaproteobacteria</taxon>
        <taxon>Rhodobacterales</taxon>
        <taxon>Roseobacteraceae</taxon>
        <taxon>Jannaschia</taxon>
    </lineage>
</organism>
<dbReference type="Proteomes" id="UP000199283">
    <property type="component" value="Unassembled WGS sequence"/>
</dbReference>
<evidence type="ECO:0000256" key="3">
    <source>
        <dbReference type="ARBA" id="ARBA00022842"/>
    </source>
</evidence>
<feature type="binding site" evidence="4">
    <location>
        <position position="72"/>
    </location>
    <ligand>
        <name>Mg(2+)</name>
        <dbReference type="ChEBI" id="CHEBI:18420"/>
        <label>1</label>
        <note>catalytic</note>
    </ligand>
</feature>
<dbReference type="RefSeq" id="WP_092760518.1">
    <property type="nucleotide sequence ID" value="NZ_FNZQ01000001.1"/>
</dbReference>
<proteinExistence type="inferred from homology"/>
<dbReference type="InterPro" id="IPR000760">
    <property type="entry name" value="Inositol_monophosphatase-like"/>
</dbReference>
<dbReference type="AlphaFoldDB" id="A0A1H7IQ58"/>
<protein>
    <submittedName>
        <fullName evidence="5">Fructose-1,6-bisphosphatase</fullName>
    </submittedName>
</protein>
<sequence length="278" mass="29960">MPLTAAQSNDIVQAVRDVAAAEILPRFRNLGDGDIDAKAAFDDLVTVADKAAEDALTARIHTILPGDTVIGEEAVAEDRSLLDRVGQGRVTIIDPIDGTWNYAHGIANYGVITAVIEDGVTVWGMLYDPSFDDWIVAARGAGSWFHRGGKSRRLSTLQDDTPYDRLRGNTGGYLYPLAVQPALAATTPLFRRANSMGASLHEYRMLVLGGSDFCLNGMLNVWDHAAGVLILQEAGGVSRLLDGSEYHPTMTEGRLLNARSEGMWQQLATTFNTALGDA</sequence>
<dbReference type="GO" id="GO:0007165">
    <property type="term" value="P:signal transduction"/>
    <property type="evidence" value="ECO:0007669"/>
    <property type="project" value="TreeGrafter"/>
</dbReference>
<accession>A0A1H7IQ58</accession>
<dbReference type="Gene3D" id="3.40.190.80">
    <property type="match status" value="1"/>
</dbReference>
<keyword evidence="3 4" id="KW-0460">Magnesium</keyword>
<dbReference type="GO" id="GO:0046872">
    <property type="term" value="F:metal ion binding"/>
    <property type="evidence" value="ECO:0007669"/>
    <property type="project" value="UniProtKB-KW"/>
</dbReference>
<dbReference type="GO" id="GO:0008934">
    <property type="term" value="F:inositol monophosphate 1-phosphatase activity"/>
    <property type="evidence" value="ECO:0007669"/>
    <property type="project" value="TreeGrafter"/>
</dbReference>
<dbReference type="PRINTS" id="PR00377">
    <property type="entry name" value="IMPHPHTASES"/>
</dbReference>
<evidence type="ECO:0000313" key="6">
    <source>
        <dbReference type="Proteomes" id="UP000199283"/>
    </source>
</evidence>
<dbReference type="PROSITE" id="PS00630">
    <property type="entry name" value="IMP_2"/>
    <property type="match status" value="1"/>
</dbReference>
<dbReference type="Pfam" id="PF00459">
    <property type="entry name" value="Inositol_P"/>
    <property type="match status" value="1"/>
</dbReference>
<gene>
    <name evidence="5" type="ORF">SAMN04488526_1138</name>
</gene>
<dbReference type="SUPFAM" id="SSF56655">
    <property type="entry name" value="Carbohydrate phosphatase"/>
    <property type="match status" value="1"/>
</dbReference>
<evidence type="ECO:0000256" key="2">
    <source>
        <dbReference type="ARBA" id="ARBA00022723"/>
    </source>
</evidence>
<comment type="similarity">
    <text evidence="1">Belongs to the inositol monophosphatase superfamily.</text>
</comment>
<keyword evidence="6" id="KW-1185">Reference proteome</keyword>
<name>A0A1H7IQ58_9RHOB</name>